<evidence type="ECO:0000313" key="1">
    <source>
        <dbReference type="EMBL" id="EEV16800.1"/>
    </source>
</evidence>
<name>C8PKA6_9BACT</name>
<keyword evidence="2" id="KW-1185">Reference proteome</keyword>
<proteinExistence type="predicted"/>
<comment type="caution">
    <text evidence="1">The sequence shown here is derived from an EMBL/GenBank/DDBJ whole genome shotgun (WGS) entry which is preliminary data.</text>
</comment>
<evidence type="ECO:0000313" key="2">
    <source>
        <dbReference type="Proteomes" id="UP000005709"/>
    </source>
</evidence>
<dbReference type="EMBL" id="ACYG01000028">
    <property type="protein sequence ID" value="EEV16800.1"/>
    <property type="molecule type" value="Genomic_DNA"/>
</dbReference>
<organism evidence="1 2">
    <name type="scientific">Campylobacter gracilis RM3268</name>
    <dbReference type="NCBI Taxonomy" id="553220"/>
    <lineage>
        <taxon>Bacteria</taxon>
        <taxon>Pseudomonadati</taxon>
        <taxon>Campylobacterota</taxon>
        <taxon>Epsilonproteobacteria</taxon>
        <taxon>Campylobacterales</taxon>
        <taxon>Campylobacteraceae</taxon>
        <taxon>Campylobacter</taxon>
    </lineage>
</organism>
<gene>
    <name evidence="1" type="ORF">CAMGR0001_1816</name>
</gene>
<dbReference type="Proteomes" id="UP000005709">
    <property type="component" value="Unassembled WGS sequence"/>
</dbReference>
<accession>C8PKA6</accession>
<dbReference type="AlphaFoldDB" id="C8PKA6"/>
<dbReference type="STRING" id="824.CGRAC_1629"/>
<sequence length="65" mass="7630">MILQAADFTFARIALRFVRAAIYQPAAQRDFMRQPTADNRLSAALARCHPIWEYIKRFEILFIKS</sequence>
<protein>
    <submittedName>
        <fullName evidence="1">Uncharacterized protein</fullName>
    </submittedName>
</protein>
<reference evidence="1 2" key="1">
    <citation type="submission" date="2009-07" db="EMBL/GenBank/DDBJ databases">
        <authorList>
            <person name="Madupu R."/>
            <person name="Sebastian Y."/>
            <person name="Durkin A.S."/>
            <person name="Torralba M."/>
            <person name="Methe B."/>
            <person name="Sutton G.G."/>
            <person name="Strausberg R.L."/>
            <person name="Nelson K.E."/>
        </authorList>
    </citation>
    <scope>NUCLEOTIDE SEQUENCE [LARGE SCALE GENOMIC DNA]</scope>
    <source>
        <strain evidence="1 2">RM3268</strain>
    </source>
</reference>